<reference evidence="2 3" key="1">
    <citation type="submission" date="2019-07" db="EMBL/GenBank/DDBJ databases">
        <title>Whole genome shotgun sequence of Methylobacterium haplocladii NBRC 107714.</title>
        <authorList>
            <person name="Hosoyama A."/>
            <person name="Uohara A."/>
            <person name="Ohji S."/>
            <person name="Ichikawa N."/>
        </authorList>
    </citation>
    <scope>NUCLEOTIDE SEQUENCE [LARGE SCALE GENOMIC DNA]</scope>
    <source>
        <strain evidence="2 3">NBRC 107714</strain>
    </source>
</reference>
<comment type="caution">
    <text evidence="2">The sequence shown here is derived from an EMBL/GenBank/DDBJ whole genome shotgun (WGS) entry which is preliminary data.</text>
</comment>
<dbReference type="Proteomes" id="UP000321258">
    <property type="component" value="Unassembled WGS sequence"/>
</dbReference>
<sequence>MRATTIGFIAAGMLAGLAAAPAQAECVRSIVNKSALTALVRRDGGPWVTVPPHRSQAIRFSEPGSVEFALVCGRPGYGASDAGAVYRGSVSYTAIIDRCYYEIGTGFFEDQLGPGFFPGTKDTAPLTVNVPRQGDVVIGPRIDARCPAMLQDGLRARY</sequence>
<feature type="chain" id="PRO_5022014697" evidence="1">
    <location>
        <begin position="25"/>
        <end position="158"/>
    </location>
</feature>
<name>A0A512IUR0_9HYPH</name>
<evidence type="ECO:0000313" key="2">
    <source>
        <dbReference type="EMBL" id="GEP01440.1"/>
    </source>
</evidence>
<keyword evidence="3" id="KW-1185">Reference proteome</keyword>
<feature type="signal peptide" evidence="1">
    <location>
        <begin position="1"/>
        <end position="24"/>
    </location>
</feature>
<dbReference type="AlphaFoldDB" id="A0A512IUR0"/>
<evidence type="ECO:0000256" key="1">
    <source>
        <dbReference type="SAM" id="SignalP"/>
    </source>
</evidence>
<accession>A0A512IUR0</accession>
<gene>
    <name evidence="2" type="ORF">MHA02_38270</name>
</gene>
<dbReference type="EMBL" id="BJZT01000043">
    <property type="protein sequence ID" value="GEP01440.1"/>
    <property type="molecule type" value="Genomic_DNA"/>
</dbReference>
<keyword evidence="1" id="KW-0732">Signal</keyword>
<organism evidence="2 3">
    <name type="scientific">Methylobacterium haplocladii</name>
    <dbReference type="NCBI Taxonomy" id="1176176"/>
    <lineage>
        <taxon>Bacteria</taxon>
        <taxon>Pseudomonadati</taxon>
        <taxon>Pseudomonadota</taxon>
        <taxon>Alphaproteobacteria</taxon>
        <taxon>Hyphomicrobiales</taxon>
        <taxon>Methylobacteriaceae</taxon>
        <taxon>Methylobacterium</taxon>
    </lineage>
</organism>
<evidence type="ECO:0000313" key="3">
    <source>
        <dbReference type="Proteomes" id="UP000321258"/>
    </source>
</evidence>
<proteinExistence type="predicted"/>
<protein>
    <submittedName>
        <fullName evidence="2">Uncharacterized protein</fullName>
    </submittedName>
</protein>